<evidence type="ECO:0000256" key="3">
    <source>
        <dbReference type="ARBA" id="ARBA00022801"/>
    </source>
</evidence>
<sequence length="203" mass="22590">MVNIYLVSSLVAVIEKLEREFGESLVGKTMTFIPTAGKVEEIKSYIEEAFNVFKSKGMEVTVLDISLSSFEECQTTIEQNDLIYVSGGNTFYLLEELRDKGVDKVLTDEITKGKTYIGESAGAIILSPTIDYIEKMDDKTKAPHLKSSQGLNVVNFSPLPHVGHKYLGEYASDISDNYHGKEELVPFSDDQLIIVNSESYAIK</sequence>
<dbReference type="RefSeq" id="WP_275471765.1">
    <property type="nucleotide sequence ID" value="NZ_JAPDSH010000005.1"/>
</dbReference>
<keyword evidence="2" id="KW-0645">Protease</keyword>
<dbReference type="Pfam" id="PF03575">
    <property type="entry name" value="Peptidase_S51"/>
    <property type="match status" value="1"/>
</dbReference>
<evidence type="ECO:0000313" key="6">
    <source>
        <dbReference type="Proteomes" id="UP001147148"/>
    </source>
</evidence>
<reference evidence="5" key="1">
    <citation type="submission" date="2022-10" db="EMBL/GenBank/DDBJ databases">
        <title>Vagococcus sp. isolated from poultry meat.</title>
        <authorList>
            <person name="Johansson P."/>
            <person name="Bjorkroth J."/>
        </authorList>
    </citation>
    <scope>NUCLEOTIDE SEQUENCE</scope>
    <source>
        <strain evidence="5">PNs007</strain>
    </source>
</reference>
<keyword evidence="6" id="KW-1185">Reference proteome</keyword>
<dbReference type="PANTHER" id="PTHR20842">
    <property type="entry name" value="PROTEASE S51 ALPHA-ASPARTYL DIPEPTIDASE"/>
    <property type="match status" value="1"/>
</dbReference>
<name>A0ABT5X2H2_9ENTE</name>
<evidence type="ECO:0000256" key="2">
    <source>
        <dbReference type="ARBA" id="ARBA00022670"/>
    </source>
</evidence>
<dbReference type="Gene3D" id="3.40.50.880">
    <property type="match status" value="1"/>
</dbReference>
<comment type="caution">
    <text evidence="5">The sequence shown here is derived from an EMBL/GenBank/DDBJ whole genome shotgun (WGS) entry which is preliminary data.</text>
</comment>
<dbReference type="PANTHER" id="PTHR20842:SF0">
    <property type="entry name" value="ALPHA-ASPARTYL DIPEPTIDASE"/>
    <property type="match status" value="1"/>
</dbReference>
<dbReference type="InterPro" id="IPR029062">
    <property type="entry name" value="Class_I_gatase-like"/>
</dbReference>
<dbReference type="InterPro" id="IPR005320">
    <property type="entry name" value="Peptidase_S51"/>
</dbReference>
<proteinExistence type="inferred from homology"/>
<dbReference type="EMBL" id="JAPDSH010000005">
    <property type="protein sequence ID" value="MDF0480187.1"/>
    <property type="molecule type" value="Genomic_DNA"/>
</dbReference>
<accession>A0ABT5X2H2</accession>
<comment type="similarity">
    <text evidence="1">Belongs to the peptidase S51 family.</text>
</comment>
<dbReference type="SUPFAM" id="SSF52317">
    <property type="entry name" value="Class I glutamine amidotransferase-like"/>
    <property type="match status" value="1"/>
</dbReference>
<dbReference type="Proteomes" id="UP001147148">
    <property type="component" value="Unassembled WGS sequence"/>
</dbReference>
<protein>
    <submittedName>
        <fullName evidence="5">Type 1 glutamine amidotransferase-like domain-containing protein</fullName>
    </submittedName>
</protein>
<keyword evidence="3" id="KW-0378">Hydrolase</keyword>
<evidence type="ECO:0000256" key="4">
    <source>
        <dbReference type="ARBA" id="ARBA00022825"/>
    </source>
</evidence>
<evidence type="ECO:0000313" key="5">
    <source>
        <dbReference type="EMBL" id="MDF0480187.1"/>
    </source>
</evidence>
<organism evidence="5 6">
    <name type="scientific">Vagococcus proximus</name>
    <dbReference type="NCBI Taxonomy" id="2991417"/>
    <lineage>
        <taxon>Bacteria</taxon>
        <taxon>Bacillati</taxon>
        <taxon>Bacillota</taxon>
        <taxon>Bacilli</taxon>
        <taxon>Lactobacillales</taxon>
        <taxon>Enterococcaceae</taxon>
        <taxon>Vagococcus</taxon>
    </lineage>
</organism>
<gene>
    <name evidence="5" type="ORF">OL233_07760</name>
</gene>
<evidence type="ECO:0000256" key="1">
    <source>
        <dbReference type="ARBA" id="ARBA00006534"/>
    </source>
</evidence>
<keyword evidence="4" id="KW-0720">Serine protease</keyword>